<organism evidence="2 3">
    <name type="scientific">Sulfurimonas diazotrophicus</name>
    <dbReference type="NCBI Taxonomy" id="3131939"/>
    <lineage>
        <taxon>Bacteria</taxon>
        <taxon>Pseudomonadati</taxon>
        <taxon>Campylobacterota</taxon>
        <taxon>Epsilonproteobacteria</taxon>
        <taxon>Campylobacterales</taxon>
        <taxon>Sulfurimonadaceae</taxon>
        <taxon>Sulfurimonas</taxon>
    </lineage>
</organism>
<proteinExistence type="predicted"/>
<dbReference type="RefSeq" id="WP_345971069.1">
    <property type="nucleotide sequence ID" value="NZ_CP147920.1"/>
</dbReference>
<dbReference type="EMBL" id="CP147920">
    <property type="protein sequence ID" value="XAU15969.1"/>
    <property type="molecule type" value="Genomic_DNA"/>
</dbReference>
<gene>
    <name evidence="2" type="ORF">WCY31_04505</name>
</gene>
<evidence type="ECO:0000256" key="1">
    <source>
        <dbReference type="SAM" id="Phobius"/>
    </source>
</evidence>
<evidence type="ECO:0000313" key="3">
    <source>
        <dbReference type="Proteomes" id="UP001447842"/>
    </source>
</evidence>
<keyword evidence="1" id="KW-1133">Transmembrane helix</keyword>
<dbReference type="Proteomes" id="UP001447842">
    <property type="component" value="Chromosome"/>
</dbReference>
<reference evidence="2 3" key="1">
    <citation type="submission" date="2024-03" db="EMBL/GenBank/DDBJ databases">
        <title>Sulfurimonas sp. HSL3-1.</title>
        <authorList>
            <person name="Wang S."/>
        </authorList>
    </citation>
    <scope>NUCLEOTIDE SEQUENCE [LARGE SCALE GENOMIC DNA]</scope>
    <source>
        <strain evidence="2 3">HSL3-1</strain>
    </source>
</reference>
<feature type="transmembrane region" description="Helical" evidence="1">
    <location>
        <begin position="22"/>
        <end position="40"/>
    </location>
</feature>
<keyword evidence="1" id="KW-0472">Membrane</keyword>
<sequence>MNEPTLQGIGDYNGLKGEKKRVVRAVLLTGLLLGALYVIVSNSYVGEVHDRLPVHDGITAVPFNR</sequence>
<name>A0ABZ3HCE1_9BACT</name>
<keyword evidence="3" id="KW-1185">Reference proteome</keyword>
<evidence type="ECO:0000313" key="2">
    <source>
        <dbReference type="EMBL" id="XAU15969.1"/>
    </source>
</evidence>
<accession>A0ABZ3HCE1</accession>
<keyword evidence="1" id="KW-0812">Transmembrane</keyword>
<protein>
    <submittedName>
        <fullName evidence="2">Uncharacterized protein</fullName>
    </submittedName>
</protein>